<dbReference type="EMBL" id="UZAU01000210">
    <property type="status" value="NOT_ANNOTATED_CDS"/>
    <property type="molecule type" value="Genomic_DNA"/>
</dbReference>
<dbReference type="AlphaFoldDB" id="A0A803NUC8"/>
<feature type="region of interest" description="Disordered" evidence="1">
    <location>
        <begin position="1"/>
        <end position="55"/>
    </location>
</feature>
<dbReference type="Gramene" id="evm.model.02.1626">
    <property type="protein sequence ID" value="cds.evm.model.02.1626"/>
    <property type="gene ID" value="evm.TU.02.1626"/>
</dbReference>
<feature type="compositionally biased region" description="Polar residues" evidence="1">
    <location>
        <begin position="32"/>
        <end position="51"/>
    </location>
</feature>
<accession>A0A803NUC8</accession>
<sequence length="85" mass="9448">MVRTRATSFATTTVTDLLVDASNQDDPPPQPEQNTGHTQNPPSRLNRSSLNDCPPYEDVRRPYYLSIADHPGLALATPVLIDRNF</sequence>
<reference evidence="2" key="1">
    <citation type="submission" date="2018-11" db="EMBL/GenBank/DDBJ databases">
        <authorList>
            <person name="Grassa J C."/>
        </authorList>
    </citation>
    <scope>NUCLEOTIDE SEQUENCE [LARGE SCALE GENOMIC DNA]</scope>
</reference>
<protein>
    <submittedName>
        <fullName evidence="2">Uncharacterized protein</fullName>
    </submittedName>
</protein>
<feature type="compositionally biased region" description="Low complexity" evidence="1">
    <location>
        <begin position="1"/>
        <end position="15"/>
    </location>
</feature>
<evidence type="ECO:0000313" key="3">
    <source>
        <dbReference type="Proteomes" id="UP000596661"/>
    </source>
</evidence>
<organism evidence="2 3">
    <name type="scientific">Cannabis sativa</name>
    <name type="common">Hemp</name>
    <name type="synonym">Marijuana</name>
    <dbReference type="NCBI Taxonomy" id="3483"/>
    <lineage>
        <taxon>Eukaryota</taxon>
        <taxon>Viridiplantae</taxon>
        <taxon>Streptophyta</taxon>
        <taxon>Embryophyta</taxon>
        <taxon>Tracheophyta</taxon>
        <taxon>Spermatophyta</taxon>
        <taxon>Magnoliopsida</taxon>
        <taxon>eudicotyledons</taxon>
        <taxon>Gunneridae</taxon>
        <taxon>Pentapetalae</taxon>
        <taxon>rosids</taxon>
        <taxon>fabids</taxon>
        <taxon>Rosales</taxon>
        <taxon>Cannabaceae</taxon>
        <taxon>Cannabis</taxon>
    </lineage>
</organism>
<dbReference type="EnsemblPlants" id="evm.model.02.1626">
    <property type="protein sequence ID" value="cds.evm.model.02.1626"/>
    <property type="gene ID" value="evm.TU.02.1626"/>
</dbReference>
<proteinExistence type="predicted"/>
<evidence type="ECO:0000256" key="1">
    <source>
        <dbReference type="SAM" id="MobiDB-lite"/>
    </source>
</evidence>
<dbReference type="Proteomes" id="UP000596661">
    <property type="component" value="Chromosome 2"/>
</dbReference>
<reference evidence="2" key="2">
    <citation type="submission" date="2021-03" db="UniProtKB">
        <authorList>
            <consortium name="EnsemblPlants"/>
        </authorList>
    </citation>
    <scope>IDENTIFICATION</scope>
</reference>
<evidence type="ECO:0000313" key="2">
    <source>
        <dbReference type="EnsemblPlants" id="cds.evm.model.02.1626"/>
    </source>
</evidence>
<keyword evidence="3" id="KW-1185">Reference proteome</keyword>
<name>A0A803NUC8_CANSA</name>